<feature type="transmembrane region" description="Helical" evidence="1">
    <location>
        <begin position="37"/>
        <end position="56"/>
    </location>
</feature>
<organism evidence="2 3">
    <name type="scientific">Enterococcus ureasiticus</name>
    <dbReference type="NCBI Taxonomy" id="903984"/>
    <lineage>
        <taxon>Bacteria</taxon>
        <taxon>Bacillati</taxon>
        <taxon>Bacillota</taxon>
        <taxon>Bacilli</taxon>
        <taxon>Lactobacillales</taxon>
        <taxon>Enterococcaceae</taxon>
        <taxon>Enterococcus</taxon>
    </lineage>
</organism>
<protein>
    <submittedName>
        <fullName evidence="2">Uncharacterized protein</fullName>
    </submittedName>
</protein>
<accession>A0A1E5GDW4</accession>
<keyword evidence="3" id="KW-1185">Reference proteome</keyword>
<keyword evidence="1" id="KW-0812">Transmembrane</keyword>
<evidence type="ECO:0000256" key="1">
    <source>
        <dbReference type="SAM" id="Phobius"/>
    </source>
</evidence>
<sequence length="73" mass="8607">MVFSLIILVEFFVVVNELWINEKLPSLYQIINKLMEYYFAPITVGLVFVNLSYYNLELEKIENSAISSLKKDR</sequence>
<proteinExistence type="predicted"/>
<dbReference type="STRING" id="903984.BCR21_11175"/>
<dbReference type="AlphaFoldDB" id="A0A1E5GDW4"/>
<name>A0A1E5GDW4_9ENTE</name>
<keyword evidence="1" id="KW-1133">Transmembrane helix</keyword>
<gene>
    <name evidence="2" type="ORF">BCR21_11175</name>
</gene>
<dbReference type="Proteomes" id="UP000094068">
    <property type="component" value="Unassembled WGS sequence"/>
</dbReference>
<dbReference type="EMBL" id="MIJZ01000014">
    <property type="protein sequence ID" value="OEG10847.1"/>
    <property type="molecule type" value="Genomic_DNA"/>
</dbReference>
<evidence type="ECO:0000313" key="2">
    <source>
        <dbReference type="EMBL" id="OEG10847.1"/>
    </source>
</evidence>
<keyword evidence="1" id="KW-0472">Membrane</keyword>
<reference evidence="3" key="1">
    <citation type="submission" date="2016-09" db="EMBL/GenBank/DDBJ databases">
        <authorList>
            <person name="Gulvik C.A."/>
        </authorList>
    </citation>
    <scope>NUCLEOTIDE SEQUENCE [LARGE SCALE GENOMIC DNA]</scope>
    <source>
        <strain evidence="3">DSM 23328</strain>
    </source>
</reference>
<evidence type="ECO:0000313" key="3">
    <source>
        <dbReference type="Proteomes" id="UP000094068"/>
    </source>
</evidence>
<comment type="caution">
    <text evidence="2">The sequence shown here is derived from an EMBL/GenBank/DDBJ whole genome shotgun (WGS) entry which is preliminary data.</text>
</comment>